<organism evidence="1 2">
    <name type="scientific">Leptospira gomenensis</name>
    <dbReference type="NCBI Taxonomy" id="2484974"/>
    <lineage>
        <taxon>Bacteria</taxon>
        <taxon>Pseudomonadati</taxon>
        <taxon>Spirochaetota</taxon>
        <taxon>Spirochaetia</taxon>
        <taxon>Leptospirales</taxon>
        <taxon>Leptospiraceae</taxon>
        <taxon>Leptospira</taxon>
    </lineage>
</organism>
<accession>A0A5F1YQQ0</accession>
<name>A0A5F1YQQ0_9LEPT</name>
<proteinExistence type="predicted"/>
<dbReference type="AlphaFoldDB" id="A0A5F1YQQ0"/>
<protein>
    <recommendedName>
        <fullName evidence="3">Porin</fullName>
    </recommendedName>
</protein>
<gene>
    <name evidence="1" type="ORF">EHQ17_09890</name>
</gene>
<dbReference type="Proteomes" id="UP000298277">
    <property type="component" value="Unassembled WGS sequence"/>
</dbReference>
<keyword evidence="2" id="KW-1185">Reference proteome</keyword>
<evidence type="ECO:0008006" key="3">
    <source>
        <dbReference type="Google" id="ProtNLM"/>
    </source>
</evidence>
<comment type="caution">
    <text evidence="1">The sequence shown here is derived from an EMBL/GenBank/DDBJ whole genome shotgun (WGS) entry which is preliminary data.</text>
</comment>
<evidence type="ECO:0000313" key="1">
    <source>
        <dbReference type="EMBL" id="TGK33809.1"/>
    </source>
</evidence>
<evidence type="ECO:0000313" key="2">
    <source>
        <dbReference type="Proteomes" id="UP000298277"/>
    </source>
</evidence>
<reference evidence="1" key="1">
    <citation type="journal article" date="2019" name="PLoS Negl. Trop. Dis.">
        <title>Revisiting the worldwide diversity of Leptospira species in the environment.</title>
        <authorList>
            <person name="Vincent A.T."/>
            <person name="Schiettekatte O."/>
            <person name="Bourhy P."/>
            <person name="Veyrier F.J."/>
            <person name="Picardeau M."/>
        </authorList>
    </citation>
    <scope>NUCLEOTIDE SEQUENCE [LARGE SCALE GENOMIC DNA]</scope>
    <source>
        <strain evidence="1">201800299</strain>
    </source>
</reference>
<sequence length="426" mass="47812">MTEFRRDKNVFVKTIESGLRMRVLFRILRCVVYCLFLLGSVSAQNSTASEDWKRHWREGFFRIIQTEVRSGTIQNALLMSQSFLINQAYSNSLKLSDPKVGDMKGIGFELGRNGIPGGKYFKSNLLFSYTGFKSNHIQNLQYESAAYEFVSGSPTNANYTSIAALDYYYQSNRLDTMRIGYSGDVLPFASGKNKFLSSLGIRIGADFYGNLAKLNSNSRLTVSGINSLNSNTVFEFPRVDPFSHKTIQYTEAYLNAVLGLSYSLEVAEGVRIYFSAEYFQSVLSHGFYKDEEQNFISRETVYGVAADPASPAQQPDFRIPITTYGKGTFDTMMKGYRLQMGYDIRLTETFGVNLSAGVWEATHTVVDSHVQTRANLSGIGRATILRITPDREEVAAMYLTSLPALGPYPSSKDYRTQLGAAFVFKY</sequence>
<dbReference type="EMBL" id="RQFA01000039">
    <property type="protein sequence ID" value="TGK33809.1"/>
    <property type="molecule type" value="Genomic_DNA"/>
</dbReference>